<dbReference type="EC" id="3.1.1.29" evidence="1 8"/>
<evidence type="ECO:0000313" key="12">
    <source>
        <dbReference type="Proteomes" id="UP000093759"/>
    </source>
</evidence>
<dbReference type="NCBIfam" id="TIGR00447">
    <property type="entry name" value="pth"/>
    <property type="match status" value="1"/>
</dbReference>
<dbReference type="Proteomes" id="UP000093759">
    <property type="component" value="Unassembled WGS sequence"/>
</dbReference>
<keyword evidence="3 8" id="KW-0378">Hydrolase</keyword>
<proteinExistence type="inferred from homology"/>
<feature type="site" description="Discriminates between blocked and unblocked aminoacyl-tRNA" evidence="8">
    <location>
        <position position="14"/>
    </location>
</feature>
<dbReference type="InterPro" id="IPR001328">
    <property type="entry name" value="Pept_tRNA_hydro"/>
</dbReference>
<dbReference type="EMBL" id="LZMF01000126">
    <property type="protein sequence ID" value="OBK84531.1"/>
    <property type="molecule type" value="Genomic_DNA"/>
</dbReference>
<dbReference type="CDD" id="cd00462">
    <property type="entry name" value="PTH"/>
    <property type="match status" value="1"/>
</dbReference>
<dbReference type="GO" id="GO:0004045">
    <property type="term" value="F:peptidyl-tRNA hydrolase activity"/>
    <property type="evidence" value="ECO:0007669"/>
    <property type="project" value="UniProtKB-UniRule"/>
</dbReference>
<evidence type="ECO:0000256" key="10">
    <source>
        <dbReference type="RuleBase" id="RU004320"/>
    </source>
</evidence>
<accession>A0A1A3TPE4</accession>
<comment type="subunit">
    <text evidence="8">Monomer.</text>
</comment>
<evidence type="ECO:0000256" key="1">
    <source>
        <dbReference type="ARBA" id="ARBA00013260"/>
    </source>
</evidence>
<keyword evidence="2 8" id="KW-0820">tRNA-binding</keyword>
<feature type="site" description="Stabilizes the basic form of H active site to accept a proton" evidence="8">
    <location>
        <position position="97"/>
    </location>
</feature>
<dbReference type="GO" id="GO:0005737">
    <property type="term" value="C:cytoplasm"/>
    <property type="evidence" value="ECO:0007669"/>
    <property type="project" value="UniProtKB-SubCell"/>
</dbReference>
<dbReference type="AlphaFoldDB" id="A0A1A3TPE4"/>
<dbReference type="SUPFAM" id="SSF53178">
    <property type="entry name" value="Peptidyl-tRNA hydrolase-like"/>
    <property type="match status" value="1"/>
</dbReference>
<gene>
    <name evidence="8" type="primary">pth</name>
    <name evidence="11" type="ORF">A5648_09280</name>
</gene>
<evidence type="ECO:0000313" key="11">
    <source>
        <dbReference type="EMBL" id="OBK84531.1"/>
    </source>
</evidence>
<dbReference type="GO" id="GO:0006515">
    <property type="term" value="P:protein quality control for misfolded or incompletely synthesized proteins"/>
    <property type="evidence" value="ECO:0007669"/>
    <property type="project" value="UniProtKB-UniRule"/>
</dbReference>
<dbReference type="GO" id="GO:0072344">
    <property type="term" value="P:rescue of stalled ribosome"/>
    <property type="evidence" value="ECO:0007669"/>
    <property type="project" value="UniProtKB-UniRule"/>
</dbReference>
<dbReference type="PROSITE" id="PS01195">
    <property type="entry name" value="PEPT_TRNA_HYDROL_1"/>
    <property type="match status" value="1"/>
</dbReference>
<evidence type="ECO:0000256" key="9">
    <source>
        <dbReference type="RuleBase" id="RU000673"/>
    </source>
</evidence>
<evidence type="ECO:0000256" key="8">
    <source>
        <dbReference type="HAMAP-Rule" id="MF_00083"/>
    </source>
</evidence>
<feature type="active site" description="Proton acceptor" evidence="8">
    <location>
        <position position="24"/>
    </location>
</feature>
<evidence type="ECO:0000256" key="6">
    <source>
        <dbReference type="ARBA" id="ARBA00048707"/>
    </source>
</evidence>
<comment type="subcellular location">
    <subcellularLocation>
        <location evidence="8">Cytoplasm</location>
    </subcellularLocation>
</comment>
<dbReference type="RefSeq" id="WP_065025780.1">
    <property type="nucleotide sequence ID" value="NZ_LZMF01000126.1"/>
</dbReference>
<comment type="caution">
    <text evidence="11">The sequence shown here is derived from an EMBL/GenBank/DDBJ whole genome shotgun (WGS) entry which is preliminary data.</text>
</comment>
<protein>
    <recommendedName>
        <fullName evidence="7 8">Peptidyl-tRNA hydrolase</fullName>
        <shortName evidence="8">Pth</shortName>
        <ecNumber evidence="1 8">3.1.1.29</ecNumber>
    </recommendedName>
</protein>
<feature type="binding site" evidence="8">
    <location>
        <position position="118"/>
    </location>
    <ligand>
        <name>tRNA</name>
        <dbReference type="ChEBI" id="CHEBI:17843"/>
    </ligand>
</feature>
<feature type="binding site" evidence="8">
    <location>
        <position position="19"/>
    </location>
    <ligand>
        <name>tRNA</name>
        <dbReference type="ChEBI" id="CHEBI:17843"/>
    </ligand>
</feature>
<name>A0A1A3TPE4_MYCSD</name>
<evidence type="ECO:0000256" key="3">
    <source>
        <dbReference type="ARBA" id="ARBA00022801"/>
    </source>
</evidence>
<dbReference type="HAMAP" id="MF_00083">
    <property type="entry name" value="Pept_tRNA_hydro_bact"/>
    <property type="match status" value="1"/>
</dbReference>
<dbReference type="InterPro" id="IPR036416">
    <property type="entry name" value="Pept_tRNA_hydro_sf"/>
</dbReference>
<feature type="binding site" evidence="8">
    <location>
        <position position="72"/>
    </location>
    <ligand>
        <name>tRNA</name>
        <dbReference type="ChEBI" id="CHEBI:17843"/>
    </ligand>
</feature>
<organism evidence="11 12">
    <name type="scientific">Mycolicibacter sinensis (strain JDM601)</name>
    <name type="common">Mycobacterium sinense</name>
    <dbReference type="NCBI Taxonomy" id="875328"/>
    <lineage>
        <taxon>Bacteria</taxon>
        <taxon>Bacillati</taxon>
        <taxon>Actinomycetota</taxon>
        <taxon>Actinomycetes</taxon>
        <taxon>Mycobacteriales</taxon>
        <taxon>Mycobacteriaceae</taxon>
        <taxon>Mycolicibacter</taxon>
    </lineage>
</organism>
<dbReference type="InterPro" id="IPR018171">
    <property type="entry name" value="Pept_tRNA_hydro_CS"/>
</dbReference>
<dbReference type="FunFam" id="3.40.50.1470:FF:000001">
    <property type="entry name" value="Peptidyl-tRNA hydrolase"/>
    <property type="match status" value="1"/>
</dbReference>
<dbReference type="Gene3D" id="3.40.50.1470">
    <property type="entry name" value="Peptidyl-tRNA hydrolase"/>
    <property type="match status" value="1"/>
</dbReference>
<reference evidence="12" key="1">
    <citation type="submission" date="2016-06" db="EMBL/GenBank/DDBJ databases">
        <authorList>
            <person name="Sutton G."/>
            <person name="Brinkac L."/>
            <person name="Sanka R."/>
            <person name="Adams M."/>
            <person name="Lau E."/>
            <person name="Garcia-Basteiro A."/>
            <person name="Lopez-Varela E."/>
            <person name="Palencia S."/>
        </authorList>
    </citation>
    <scope>NUCLEOTIDE SEQUENCE [LARGE SCALE GENOMIC DNA]</scope>
    <source>
        <strain evidence="12">1274684.2</strain>
    </source>
</reference>
<keyword evidence="4 8" id="KW-0694">RNA-binding</keyword>
<dbReference type="Pfam" id="PF01195">
    <property type="entry name" value="Pept_tRNA_hydro"/>
    <property type="match status" value="1"/>
</dbReference>
<comment type="function">
    <text evidence="8">Hydrolyzes ribosome-free peptidyl-tRNAs (with 1 or more amino acids incorporated), which drop off the ribosome during protein synthesis, or as a result of ribosome stalling.</text>
</comment>
<keyword evidence="8" id="KW-0963">Cytoplasm</keyword>
<evidence type="ECO:0000256" key="5">
    <source>
        <dbReference type="ARBA" id="ARBA00038063"/>
    </source>
</evidence>
<comment type="catalytic activity">
    <reaction evidence="6 8 9">
        <text>an N-acyl-L-alpha-aminoacyl-tRNA + H2O = an N-acyl-L-amino acid + a tRNA + H(+)</text>
        <dbReference type="Rhea" id="RHEA:54448"/>
        <dbReference type="Rhea" id="RHEA-COMP:10123"/>
        <dbReference type="Rhea" id="RHEA-COMP:13883"/>
        <dbReference type="ChEBI" id="CHEBI:15377"/>
        <dbReference type="ChEBI" id="CHEBI:15378"/>
        <dbReference type="ChEBI" id="CHEBI:59874"/>
        <dbReference type="ChEBI" id="CHEBI:78442"/>
        <dbReference type="ChEBI" id="CHEBI:138191"/>
        <dbReference type="EC" id="3.1.1.29"/>
    </reaction>
</comment>
<evidence type="ECO:0000256" key="7">
    <source>
        <dbReference type="ARBA" id="ARBA00050038"/>
    </source>
</evidence>
<comment type="similarity">
    <text evidence="5 8 10">Belongs to the PTH family.</text>
</comment>
<dbReference type="PANTHER" id="PTHR17224:SF1">
    <property type="entry name" value="PEPTIDYL-TRNA HYDROLASE"/>
    <property type="match status" value="1"/>
</dbReference>
<dbReference type="GO" id="GO:0000049">
    <property type="term" value="F:tRNA binding"/>
    <property type="evidence" value="ECO:0007669"/>
    <property type="project" value="UniProtKB-UniRule"/>
</dbReference>
<dbReference type="PANTHER" id="PTHR17224">
    <property type="entry name" value="PEPTIDYL-TRNA HYDROLASE"/>
    <property type="match status" value="1"/>
</dbReference>
<comment type="function">
    <text evidence="8">Catalyzes the release of premature peptidyl moieties from peptidyl-tRNA molecules trapped in stalled 50S ribosomal subunits, and thus maintains levels of free tRNAs and 50S ribosomes.</text>
</comment>
<evidence type="ECO:0000256" key="4">
    <source>
        <dbReference type="ARBA" id="ARBA00022884"/>
    </source>
</evidence>
<evidence type="ECO:0000256" key="2">
    <source>
        <dbReference type="ARBA" id="ARBA00022555"/>
    </source>
</evidence>
<dbReference type="PROSITE" id="PS01196">
    <property type="entry name" value="PEPT_TRNA_HYDROL_2"/>
    <property type="match status" value="1"/>
</dbReference>
<feature type="binding site" evidence="8">
    <location>
        <position position="70"/>
    </location>
    <ligand>
        <name>tRNA</name>
        <dbReference type="ChEBI" id="CHEBI:17843"/>
    </ligand>
</feature>
<sequence length="194" mass="20898">MAESPPVLVVGLGNPGPNYARTRHNVGFMVVDLLAERIGSGFKLHKRSGADVATGRLSGRAVVLARPRCYMNESGRQVGPLAKFYSVPPAGMVVIHDDLDLDFGRIRLKQGGGEGGHNGLRSIATVLGSKEFQRVRWGIGRPPGRQDPAAFVLQAFGSREREEVPTICEQAADATELLIELGLEPAQNVVHAWP</sequence>